<accession>A0A4V2Z5M9</accession>
<dbReference type="AlphaFoldDB" id="A0A4V2Z5M9"/>
<dbReference type="RefSeq" id="WP_132641166.1">
    <property type="nucleotide sequence ID" value="NZ_SMLD01000258.1"/>
</dbReference>
<keyword evidence="4" id="KW-1185">Reference proteome</keyword>
<proteinExistence type="predicted"/>
<keyword evidence="2" id="KW-0732">Signal</keyword>
<feature type="non-terminal residue" evidence="3">
    <location>
        <position position="440"/>
    </location>
</feature>
<evidence type="ECO:0000256" key="1">
    <source>
        <dbReference type="SAM" id="MobiDB-lite"/>
    </source>
</evidence>
<gene>
    <name evidence="3" type="ORF">E1295_45370</name>
</gene>
<evidence type="ECO:0000313" key="3">
    <source>
        <dbReference type="EMBL" id="TDE24090.1"/>
    </source>
</evidence>
<dbReference type="EMBL" id="SMLD01000258">
    <property type="protein sequence ID" value="TDE24090.1"/>
    <property type="molecule type" value="Genomic_DNA"/>
</dbReference>
<feature type="compositionally biased region" description="Basic and acidic residues" evidence="1">
    <location>
        <begin position="251"/>
        <end position="271"/>
    </location>
</feature>
<protein>
    <submittedName>
        <fullName evidence="3">Alpha/beta hydrolase</fullName>
    </submittedName>
</protein>
<comment type="caution">
    <text evidence="3">The sequence shown here is derived from an EMBL/GenBank/DDBJ whole genome shotgun (WGS) entry which is preliminary data.</text>
</comment>
<feature type="region of interest" description="Disordered" evidence="1">
    <location>
        <begin position="244"/>
        <end position="271"/>
    </location>
</feature>
<sequence length="440" mass="45606">MISRVVLALALSATPSMTPGMTPAPPGVAARQPCPVAMPPRTTCAFLEVPERRDVPGRTIKVAYAVRVAGVDRGNDPVVLMGEEPGPTSMETMSVLSAMFPDRDVVTVEQRGGRLSEPSLGCPETAQALLGRLRRPSADKGAAVSADERAAVSADVGAAVSADVGADVGAAAVRCRERLQEQGIDLRGYRAQEMAADVVAVREELGYDAWHLFGVGSSTRVMAAVAAADPGGVRSMVLDSFQAPGAAGDASTERDHDGAEHDHYGADRDHDGVERGLGGALARLGVAERFAAVRARLNASPARVPATDPVAARAFTAEVTGDDLAAIMAEALRGADVAAVAPALVGGLAEGRDELLRPLVDAAGERMAARVWGLYHAVQCQDEVPFGTSATSTASAASIPRSRLFTINADKAVCDAWQVPRSEPSNTTPAAPAYVLSGRY</sequence>
<name>A0A4V2Z5M9_9ACTN</name>
<dbReference type="Proteomes" id="UP000295136">
    <property type="component" value="Unassembled WGS sequence"/>
</dbReference>
<dbReference type="Gene3D" id="3.40.50.1820">
    <property type="entry name" value="alpha/beta hydrolase"/>
    <property type="match status" value="1"/>
</dbReference>
<evidence type="ECO:0000313" key="4">
    <source>
        <dbReference type="Proteomes" id="UP000295136"/>
    </source>
</evidence>
<organism evidence="3 4">
    <name type="scientific">Nonomuraea mesophila</name>
    <dbReference type="NCBI Taxonomy" id="2530382"/>
    <lineage>
        <taxon>Bacteria</taxon>
        <taxon>Bacillati</taxon>
        <taxon>Actinomycetota</taxon>
        <taxon>Actinomycetes</taxon>
        <taxon>Streptosporangiales</taxon>
        <taxon>Streptosporangiaceae</taxon>
        <taxon>Nonomuraea</taxon>
    </lineage>
</organism>
<feature type="chain" id="PRO_5039677627" evidence="2">
    <location>
        <begin position="19"/>
        <end position="440"/>
    </location>
</feature>
<feature type="signal peptide" evidence="2">
    <location>
        <begin position="1"/>
        <end position="18"/>
    </location>
</feature>
<evidence type="ECO:0000256" key="2">
    <source>
        <dbReference type="SAM" id="SignalP"/>
    </source>
</evidence>
<dbReference type="GO" id="GO:0016787">
    <property type="term" value="F:hydrolase activity"/>
    <property type="evidence" value="ECO:0007669"/>
    <property type="project" value="UniProtKB-KW"/>
</dbReference>
<keyword evidence="3" id="KW-0378">Hydrolase</keyword>
<reference evidence="3 4" key="1">
    <citation type="submission" date="2019-03" db="EMBL/GenBank/DDBJ databases">
        <title>Draft genome sequences of novel Actinobacteria.</title>
        <authorList>
            <person name="Sahin N."/>
            <person name="Ay H."/>
            <person name="Saygin H."/>
        </authorList>
    </citation>
    <scope>NUCLEOTIDE SEQUENCE [LARGE SCALE GENOMIC DNA]</scope>
    <source>
        <strain evidence="3 4">6K102</strain>
    </source>
</reference>
<dbReference type="InterPro" id="IPR029058">
    <property type="entry name" value="AB_hydrolase_fold"/>
</dbReference>
<dbReference type="SUPFAM" id="SSF53474">
    <property type="entry name" value="alpha/beta-Hydrolases"/>
    <property type="match status" value="1"/>
</dbReference>